<evidence type="ECO:0000256" key="7">
    <source>
        <dbReference type="ARBA" id="ARBA00022989"/>
    </source>
</evidence>
<evidence type="ECO:0000256" key="3">
    <source>
        <dbReference type="ARBA" id="ARBA00004991"/>
    </source>
</evidence>
<evidence type="ECO:0000256" key="5">
    <source>
        <dbReference type="ARBA" id="ARBA00022679"/>
    </source>
</evidence>
<dbReference type="EMBL" id="CP046052">
    <property type="protein sequence ID" value="QGM44532.1"/>
    <property type="molecule type" value="Genomic_DNA"/>
</dbReference>
<dbReference type="PANTHER" id="PTHR12726:SF0">
    <property type="entry name" value="CERAMIDE GLUCOSYLTRANSFERASE"/>
    <property type="match status" value="1"/>
</dbReference>
<comment type="pathway">
    <text evidence="2">Lipid metabolism; sphingolipid metabolism.</text>
</comment>
<gene>
    <name evidence="10" type="ORF">H2LOC_001830</name>
</gene>
<name>A0A6B8KAN0_9HYPH</name>
<protein>
    <submittedName>
        <fullName evidence="10">Glycosyltransferase</fullName>
    </submittedName>
</protein>
<dbReference type="RefSeq" id="WP_136494831.1">
    <property type="nucleotide sequence ID" value="NZ_CP046052.1"/>
</dbReference>
<evidence type="ECO:0000313" key="10">
    <source>
        <dbReference type="EMBL" id="QGM44532.1"/>
    </source>
</evidence>
<dbReference type="GO" id="GO:0016020">
    <property type="term" value="C:membrane"/>
    <property type="evidence" value="ECO:0007669"/>
    <property type="project" value="UniProtKB-SubCell"/>
</dbReference>
<dbReference type="GO" id="GO:0008120">
    <property type="term" value="F:ceramide glucosyltransferase activity"/>
    <property type="evidence" value="ECO:0007669"/>
    <property type="project" value="TreeGrafter"/>
</dbReference>
<dbReference type="AlphaFoldDB" id="A0A6B8KAN0"/>
<sequence>MNLGEGLSLSEALTWFGAFHWVVSVLLLAFSSIATVMQPWLTERRAKNRLQPPVSVVLPVKLLEDSFETAQESVLAQSYRQFEALASAVDPQSEASQKMRRIFERHPEVATRFLASTANGAKSPKVNNLVAPFTEATNDVIFMKDANAVLAPGDLAEHLRQLTDQVGLVCAIPYGANAENLAAHIEASILNGPHQRMLYLASAFGHGFGVGKIMLFRRSDFLRAGGFHAISHTVGEDNAMAKALARIGLKTVFSHRAVRQDLGRRCMKDVYQRQLRWSVIRRGDVLLSFLLEPFCQAFPSLIAAALAAPLVGLTPFSAVAGTLCLWLASETLLSFAKGWRLSWDAPAILLFREAVMLAVWLQAWITNQVVWANENFDARTDSPRVVCTEAPLKPPVMK</sequence>
<reference evidence="10 11" key="1">
    <citation type="submission" date="2019-11" db="EMBL/GenBank/DDBJ databases">
        <title>The genome sequence of Methylocystis heyeri.</title>
        <authorList>
            <person name="Oshkin I.Y."/>
            <person name="Miroshnikov K."/>
            <person name="Dedysh S.N."/>
        </authorList>
    </citation>
    <scope>NUCLEOTIDE SEQUENCE [LARGE SCALE GENOMIC DNA]</scope>
    <source>
        <strain evidence="10 11">H2</strain>
    </source>
</reference>
<feature type="transmembrane region" description="Helical" evidence="9">
    <location>
        <begin position="285"/>
        <end position="310"/>
    </location>
</feature>
<evidence type="ECO:0000256" key="9">
    <source>
        <dbReference type="SAM" id="Phobius"/>
    </source>
</evidence>
<comment type="subcellular location">
    <subcellularLocation>
        <location evidence="1">Membrane</location>
        <topology evidence="1">Multi-pass membrane protein</topology>
    </subcellularLocation>
</comment>
<dbReference type="InterPro" id="IPR025993">
    <property type="entry name" value="Ceramide_glucosylTrfase"/>
</dbReference>
<evidence type="ECO:0000256" key="6">
    <source>
        <dbReference type="ARBA" id="ARBA00022692"/>
    </source>
</evidence>
<keyword evidence="11" id="KW-1185">Reference proteome</keyword>
<accession>A0A6B8KAN0</accession>
<evidence type="ECO:0000256" key="2">
    <source>
        <dbReference type="ARBA" id="ARBA00004760"/>
    </source>
</evidence>
<dbReference type="PANTHER" id="PTHR12726">
    <property type="entry name" value="CERAMIDE GLUCOSYLTRANSFERASE"/>
    <property type="match status" value="1"/>
</dbReference>
<feature type="transmembrane region" description="Helical" evidence="9">
    <location>
        <begin position="316"/>
        <end position="335"/>
    </location>
</feature>
<keyword evidence="8 9" id="KW-0472">Membrane</keyword>
<dbReference type="SUPFAM" id="SSF53448">
    <property type="entry name" value="Nucleotide-diphospho-sugar transferases"/>
    <property type="match status" value="1"/>
</dbReference>
<dbReference type="InterPro" id="IPR029044">
    <property type="entry name" value="Nucleotide-diphossugar_trans"/>
</dbReference>
<dbReference type="GO" id="GO:0006679">
    <property type="term" value="P:glucosylceramide biosynthetic process"/>
    <property type="evidence" value="ECO:0007669"/>
    <property type="project" value="TreeGrafter"/>
</dbReference>
<evidence type="ECO:0000313" key="11">
    <source>
        <dbReference type="Proteomes" id="UP000309061"/>
    </source>
</evidence>
<organism evidence="10 11">
    <name type="scientific">Methylocystis heyeri</name>
    <dbReference type="NCBI Taxonomy" id="391905"/>
    <lineage>
        <taxon>Bacteria</taxon>
        <taxon>Pseudomonadati</taxon>
        <taxon>Pseudomonadota</taxon>
        <taxon>Alphaproteobacteria</taxon>
        <taxon>Hyphomicrobiales</taxon>
        <taxon>Methylocystaceae</taxon>
        <taxon>Methylocystis</taxon>
    </lineage>
</organism>
<evidence type="ECO:0000256" key="8">
    <source>
        <dbReference type="ARBA" id="ARBA00023136"/>
    </source>
</evidence>
<evidence type="ECO:0000256" key="4">
    <source>
        <dbReference type="ARBA" id="ARBA00022676"/>
    </source>
</evidence>
<feature type="transmembrane region" description="Helical" evidence="9">
    <location>
        <begin position="12"/>
        <end position="37"/>
    </location>
</feature>
<dbReference type="Gene3D" id="3.90.550.10">
    <property type="entry name" value="Spore Coat Polysaccharide Biosynthesis Protein SpsA, Chain A"/>
    <property type="match status" value="1"/>
</dbReference>
<dbReference type="KEGG" id="mhey:H2LOC_001830"/>
<keyword evidence="5 10" id="KW-0808">Transferase</keyword>
<keyword evidence="6 9" id="KW-0812">Transmembrane</keyword>
<proteinExistence type="predicted"/>
<comment type="pathway">
    <text evidence="3">Sphingolipid metabolism.</text>
</comment>
<dbReference type="Proteomes" id="UP000309061">
    <property type="component" value="Chromosome"/>
</dbReference>
<dbReference type="OrthoDB" id="8435849at2"/>
<keyword evidence="4" id="KW-0328">Glycosyltransferase</keyword>
<dbReference type="Pfam" id="PF13506">
    <property type="entry name" value="Glyco_transf_21"/>
    <property type="match status" value="1"/>
</dbReference>
<evidence type="ECO:0000256" key="1">
    <source>
        <dbReference type="ARBA" id="ARBA00004141"/>
    </source>
</evidence>
<keyword evidence="7 9" id="KW-1133">Transmembrane helix</keyword>